<keyword evidence="2" id="KW-1185">Reference proteome</keyword>
<organism evidence="1 2">
    <name type="scientific">Rhipicephalus sanguineus</name>
    <name type="common">Brown dog tick</name>
    <name type="synonym">Ixodes sanguineus</name>
    <dbReference type="NCBI Taxonomy" id="34632"/>
    <lineage>
        <taxon>Eukaryota</taxon>
        <taxon>Metazoa</taxon>
        <taxon>Ecdysozoa</taxon>
        <taxon>Arthropoda</taxon>
        <taxon>Chelicerata</taxon>
        <taxon>Arachnida</taxon>
        <taxon>Acari</taxon>
        <taxon>Parasitiformes</taxon>
        <taxon>Ixodida</taxon>
        <taxon>Ixodoidea</taxon>
        <taxon>Ixodidae</taxon>
        <taxon>Rhipicephalinae</taxon>
        <taxon>Rhipicephalus</taxon>
        <taxon>Rhipicephalus</taxon>
    </lineage>
</organism>
<dbReference type="AlphaFoldDB" id="A0A9D4SRK4"/>
<protein>
    <submittedName>
        <fullName evidence="1">Uncharacterized protein</fullName>
    </submittedName>
</protein>
<evidence type="ECO:0000313" key="1">
    <source>
        <dbReference type="EMBL" id="KAH7943177.1"/>
    </source>
</evidence>
<reference evidence="1" key="2">
    <citation type="submission" date="2021-09" db="EMBL/GenBank/DDBJ databases">
        <authorList>
            <person name="Jia N."/>
            <person name="Wang J."/>
            <person name="Shi W."/>
            <person name="Du L."/>
            <person name="Sun Y."/>
            <person name="Zhan W."/>
            <person name="Jiang J."/>
            <person name="Wang Q."/>
            <person name="Zhang B."/>
            <person name="Ji P."/>
            <person name="Sakyi L.B."/>
            <person name="Cui X."/>
            <person name="Yuan T."/>
            <person name="Jiang B."/>
            <person name="Yang W."/>
            <person name="Lam T.T.-Y."/>
            <person name="Chang Q."/>
            <person name="Ding S."/>
            <person name="Wang X."/>
            <person name="Zhu J."/>
            <person name="Ruan X."/>
            <person name="Zhao L."/>
            <person name="Wei J."/>
            <person name="Que T."/>
            <person name="Du C."/>
            <person name="Cheng J."/>
            <person name="Dai P."/>
            <person name="Han X."/>
            <person name="Huang E."/>
            <person name="Gao Y."/>
            <person name="Liu J."/>
            <person name="Shao H."/>
            <person name="Ye R."/>
            <person name="Li L."/>
            <person name="Wei W."/>
            <person name="Wang X."/>
            <person name="Wang C."/>
            <person name="Huo Q."/>
            <person name="Li W."/>
            <person name="Guo W."/>
            <person name="Chen H."/>
            <person name="Chen S."/>
            <person name="Zhou L."/>
            <person name="Zhou L."/>
            <person name="Ni X."/>
            <person name="Tian J."/>
            <person name="Zhou Y."/>
            <person name="Sheng Y."/>
            <person name="Liu T."/>
            <person name="Pan Y."/>
            <person name="Xia L."/>
            <person name="Li J."/>
            <person name="Zhao F."/>
            <person name="Cao W."/>
        </authorList>
    </citation>
    <scope>NUCLEOTIDE SEQUENCE</scope>
    <source>
        <strain evidence="1">Rsan-2018</strain>
        <tissue evidence="1">Larvae</tissue>
    </source>
</reference>
<evidence type="ECO:0000313" key="2">
    <source>
        <dbReference type="Proteomes" id="UP000821837"/>
    </source>
</evidence>
<dbReference type="EMBL" id="JABSTV010001253">
    <property type="protein sequence ID" value="KAH7943177.1"/>
    <property type="molecule type" value="Genomic_DNA"/>
</dbReference>
<comment type="caution">
    <text evidence="1">The sequence shown here is derived from an EMBL/GenBank/DDBJ whole genome shotgun (WGS) entry which is preliminary data.</text>
</comment>
<gene>
    <name evidence="1" type="ORF">HPB52_005978</name>
</gene>
<dbReference type="Proteomes" id="UP000821837">
    <property type="component" value="Unassembled WGS sequence"/>
</dbReference>
<name>A0A9D4SRK4_RHISA</name>
<accession>A0A9D4SRK4</accession>
<proteinExistence type="predicted"/>
<reference evidence="1" key="1">
    <citation type="journal article" date="2020" name="Cell">
        <title>Large-Scale Comparative Analyses of Tick Genomes Elucidate Their Genetic Diversity and Vector Capacities.</title>
        <authorList>
            <consortium name="Tick Genome and Microbiome Consortium (TIGMIC)"/>
            <person name="Jia N."/>
            <person name="Wang J."/>
            <person name="Shi W."/>
            <person name="Du L."/>
            <person name="Sun Y."/>
            <person name="Zhan W."/>
            <person name="Jiang J.F."/>
            <person name="Wang Q."/>
            <person name="Zhang B."/>
            <person name="Ji P."/>
            <person name="Bell-Sakyi L."/>
            <person name="Cui X.M."/>
            <person name="Yuan T.T."/>
            <person name="Jiang B.G."/>
            <person name="Yang W.F."/>
            <person name="Lam T.T."/>
            <person name="Chang Q.C."/>
            <person name="Ding S.J."/>
            <person name="Wang X.J."/>
            <person name="Zhu J.G."/>
            <person name="Ruan X.D."/>
            <person name="Zhao L."/>
            <person name="Wei J.T."/>
            <person name="Ye R.Z."/>
            <person name="Que T.C."/>
            <person name="Du C.H."/>
            <person name="Zhou Y.H."/>
            <person name="Cheng J.X."/>
            <person name="Dai P.F."/>
            <person name="Guo W.B."/>
            <person name="Han X.H."/>
            <person name="Huang E.J."/>
            <person name="Li L.F."/>
            <person name="Wei W."/>
            <person name="Gao Y.C."/>
            <person name="Liu J.Z."/>
            <person name="Shao H.Z."/>
            <person name="Wang X."/>
            <person name="Wang C.C."/>
            <person name="Yang T.C."/>
            <person name="Huo Q.B."/>
            <person name="Li W."/>
            <person name="Chen H.Y."/>
            <person name="Chen S.E."/>
            <person name="Zhou L.G."/>
            <person name="Ni X.B."/>
            <person name="Tian J.H."/>
            <person name="Sheng Y."/>
            <person name="Liu T."/>
            <person name="Pan Y.S."/>
            <person name="Xia L.Y."/>
            <person name="Li J."/>
            <person name="Zhao F."/>
            <person name="Cao W.C."/>
        </authorList>
    </citation>
    <scope>NUCLEOTIDE SEQUENCE</scope>
    <source>
        <strain evidence="1">Rsan-2018</strain>
    </source>
</reference>
<sequence length="99" mass="11072">MAACSKAKRSRNFLTSEECWSLECLSHRADLVIKPTDKGGTIVILGMHEDLPPTDLVSPPYTEEQWEALLFSTDREVQTRILARAEDIVEKHGLAAYVA</sequence>